<reference evidence="1 2" key="1">
    <citation type="journal article" date="2024" name="Appl. Environ. Microbiol.">
        <title>Pontiella agarivorans sp. nov., a novel marine anaerobic bacterium capable of degrading macroalgal polysaccharides and fixing nitrogen.</title>
        <authorList>
            <person name="Liu N."/>
            <person name="Kivenson V."/>
            <person name="Peng X."/>
            <person name="Cui Z."/>
            <person name="Lankiewicz T.S."/>
            <person name="Gosselin K.M."/>
            <person name="English C.J."/>
            <person name="Blair E.M."/>
            <person name="O'Malley M.A."/>
            <person name="Valentine D.L."/>
        </authorList>
    </citation>
    <scope>NUCLEOTIDE SEQUENCE [LARGE SCALE GENOMIC DNA]</scope>
    <source>
        <strain evidence="1 2">NLcol2</strain>
    </source>
</reference>
<evidence type="ECO:0000313" key="1">
    <source>
        <dbReference type="EMBL" id="MDZ8117302.1"/>
    </source>
</evidence>
<dbReference type="RefSeq" id="WP_322607103.1">
    <property type="nucleotide sequence ID" value="NZ_JARVCO010000002.1"/>
</dbReference>
<name>A0ABU5MT44_9BACT</name>
<organism evidence="1 2">
    <name type="scientific">Pontiella agarivorans</name>
    <dbReference type="NCBI Taxonomy" id="3038953"/>
    <lineage>
        <taxon>Bacteria</taxon>
        <taxon>Pseudomonadati</taxon>
        <taxon>Kiritimatiellota</taxon>
        <taxon>Kiritimatiellia</taxon>
        <taxon>Kiritimatiellales</taxon>
        <taxon>Pontiellaceae</taxon>
        <taxon>Pontiella</taxon>
    </lineage>
</organism>
<sequence length="126" mass="13975">MNDTCLMGRIKALEASARELQDSLLSRDTECIWSNLSKQEESLEALNRVQREAGDGLKEEVHNNPEIRHLLKRSLTVVQANRALTQRFLDVVGQTLSRLSGGEPPTYTGYGTAAVRRAPILVSQQG</sequence>
<evidence type="ECO:0000313" key="2">
    <source>
        <dbReference type="Proteomes" id="UP001290861"/>
    </source>
</evidence>
<dbReference type="Proteomes" id="UP001290861">
    <property type="component" value="Unassembled WGS sequence"/>
</dbReference>
<accession>A0ABU5MT44</accession>
<keyword evidence="2" id="KW-1185">Reference proteome</keyword>
<proteinExistence type="predicted"/>
<evidence type="ECO:0008006" key="3">
    <source>
        <dbReference type="Google" id="ProtNLM"/>
    </source>
</evidence>
<comment type="caution">
    <text evidence="1">The sequence shown here is derived from an EMBL/GenBank/DDBJ whole genome shotgun (WGS) entry which is preliminary data.</text>
</comment>
<gene>
    <name evidence="1" type="ORF">P9H32_01575</name>
</gene>
<dbReference type="EMBL" id="JARVCO010000002">
    <property type="protein sequence ID" value="MDZ8117302.1"/>
    <property type="molecule type" value="Genomic_DNA"/>
</dbReference>
<protein>
    <recommendedName>
        <fullName evidence="3">Flagellar protein FlgN</fullName>
    </recommendedName>
</protein>